<dbReference type="EMBL" id="MRZV01001124">
    <property type="protein sequence ID" value="PIK40447.1"/>
    <property type="molecule type" value="Genomic_DNA"/>
</dbReference>
<comment type="caution">
    <text evidence="2">The sequence shown here is derived from an EMBL/GenBank/DDBJ whole genome shotgun (WGS) entry which is preliminary data.</text>
</comment>
<evidence type="ECO:0000313" key="2">
    <source>
        <dbReference type="EMBL" id="PIK40447.1"/>
    </source>
</evidence>
<gene>
    <name evidence="2" type="ORF">BSL78_22730</name>
</gene>
<accession>A0A2G8JXG3</accession>
<proteinExistence type="predicted"/>
<dbReference type="InterPro" id="IPR043128">
    <property type="entry name" value="Rev_trsase/Diguanyl_cyclase"/>
</dbReference>
<evidence type="ECO:0008006" key="4">
    <source>
        <dbReference type="Google" id="ProtNLM"/>
    </source>
</evidence>
<reference evidence="2 3" key="1">
    <citation type="journal article" date="2017" name="PLoS Biol.">
        <title>The sea cucumber genome provides insights into morphological evolution and visceral regeneration.</title>
        <authorList>
            <person name="Zhang X."/>
            <person name="Sun L."/>
            <person name="Yuan J."/>
            <person name="Sun Y."/>
            <person name="Gao Y."/>
            <person name="Zhang L."/>
            <person name="Li S."/>
            <person name="Dai H."/>
            <person name="Hamel J.F."/>
            <person name="Liu C."/>
            <person name="Yu Y."/>
            <person name="Liu S."/>
            <person name="Lin W."/>
            <person name="Guo K."/>
            <person name="Jin S."/>
            <person name="Xu P."/>
            <person name="Storey K.B."/>
            <person name="Huan P."/>
            <person name="Zhang T."/>
            <person name="Zhou Y."/>
            <person name="Zhang J."/>
            <person name="Lin C."/>
            <person name="Li X."/>
            <person name="Xing L."/>
            <person name="Huo D."/>
            <person name="Sun M."/>
            <person name="Wang L."/>
            <person name="Mercier A."/>
            <person name="Li F."/>
            <person name="Yang H."/>
            <person name="Xiang J."/>
        </authorList>
    </citation>
    <scope>NUCLEOTIDE SEQUENCE [LARGE SCALE GENOMIC DNA]</scope>
    <source>
        <strain evidence="2">Shaxun</strain>
        <tissue evidence="2">Muscle</tissue>
    </source>
</reference>
<dbReference type="Gene3D" id="3.30.70.270">
    <property type="match status" value="1"/>
</dbReference>
<feature type="region of interest" description="Disordered" evidence="1">
    <location>
        <begin position="37"/>
        <end position="75"/>
    </location>
</feature>
<name>A0A2G8JXG3_STIJA</name>
<dbReference type="OrthoDB" id="10068174at2759"/>
<keyword evidence="3" id="KW-1185">Reference proteome</keyword>
<dbReference type="AlphaFoldDB" id="A0A2G8JXG3"/>
<dbReference type="Proteomes" id="UP000230750">
    <property type="component" value="Unassembled WGS sequence"/>
</dbReference>
<sequence length="317" mass="35265">MGDLQTSPAMGIRRRGQVGVGHSQTWLPNRILLQPTFRGRRKANTHTHRTRQKPNSRGEDFGPAGQAGNCRGTGRDETALPVLFLSDQKTGRYLTSHPKSKTPELKIYQAKTLPYGNPESSFTPAQKGHVGGDRRLTGRLPAHHGLQRLPTVPDVPVCRTGLPVQGTPIRPVHSSQSFHKSRGSGSLLPQKERVTLYVYLDNWLVVGSSQSEASDNVHKSLQTLQELGWIVNEKCQDVSNPEDSVSWGDIGLFCRGCPIVTSDFVHCTCIRCMLVRVISRSLVVTDNLCGFFWKLREMMALFGISDVKISRTYGKYF</sequence>
<organism evidence="2 3">
    <name type="scientific">Stichopus japonicus</name>
    <name type="common">Sea cucumber</name>
    <dbReference type="NCBI Taxonomy" id="307972"/>
    <lineage>
        <taxon>Eukaryota</taxon>
        <taxon>Metazoa</taxon>
        <taxon>Echinodermata</taxon>
        <taxon>Eleutherozoa</taxon>
        <taxon>Echinozoa</taxon>
        <taxon>Holothuroidea</taxon>
        <taxon>Aspidochirotacea</taxon>
        <taxon>Aspidochirotida</taxon>
        <taxon>Stichopodidae</taxon>
        <taxon>Apostichopus</taxon>
    </lineage>
</organism>
<evidence type="ECO:0000256" key="1">
    <source>
        <dbReference type="SAM" id="MobiDB-lite"/>
    </source>
</evidence>
<protein>
    <recommendedName>
        <fullName evidence="4">Reverse transcriptase domain-containing protein</fullName>
    </recommendedName>
</protein>
<feature type="compositionally biased region" description="Basic residues" evidence="1">
    <location>
        <begin position="38"/>
        <end position="54"/>
    </location>
</feature>
<evidence type="ECO:0000313" key="3">
    <source>
        <dbReference type="Proteomes" id="UP000230750"/>
    </source>
</evidence>